<gene>
    <name evidence="8" type="ORF">QYE76_033872</name>
</gene>
<feature type="compositionally biased region" description="Basic residues" evidence="6">
    <location>
        <begin position="266"/>
        <end position="280"/>
    </location>
</feature>
<name>A0AAD8QZH7_LOLMU</name>
<keyword evidence="5" id="KW-0539">Nucleus</keyword>
<dbReference type="PANTHER" id="PTHR31286">
    <property type="entry name" value="GLYCINE-RICH CELL WALL STRUCTURAL PROTEIN 1.8-LIKE"/>
    <property type="match status" value="1"/>
</dbReference>
<protein>
    <recommendedName>
        <fullName evidence="7">Zinc knuckle CX2CX4HX4C domain-containing protein</fullName>
    </recommendedName>
</protein>
<dbReference type="GO" id="GO:0003677">
    <property type="term" value="F:DNA binding"/>
    <property type="evidence" value="ECO:0007669"/>
    <property type="project" value="UniProtKB-KW"/>
</dbReference>
<dbReference type="SUPFAM" id="SSF101936">
    <property type="entry name" value="DNA-binding pseudobarrel domain"/>
    <property type="match status" value="1"/>
</dbReference>
<dbReference type="PANTHER" id="PTHR31286:SF167">
    <property type="entry name" value="OS09G0268800 PROTEIN"/>
    <property type="match status" value="1"/>
</dbReference>
<feature type="compositionally biased region" description="Polar residues" evidence="6">
    <location>
        <begin position="242"/>
        <end position="260"/>
    </location>
</feature>
<keyword evidence="2" id="KW-0805">Transcription regulation</keyword>
<keyword evidence="4" id="KW-0804">Transcription</keyword>
<dbReference type="Proteomes" id="UP001231189">
    <property type="component" value="Unassembled WGS sequence"/>
</dbReference>
<evidence type="ECO:0000256" key="1">
    <source>
        <dbReference type="ARBA" id="ARBA00004123"/>
    </source>
</evidence>
<feature type="domain" description="Zinc knuckle CX2CX4HX4C" evidence="7">
    <location>
        <begin position="104"/>
        <end position="149"/>
    </location>
</feature>
<evidence type="ECO:0000256" key="4">
    <source>
        <dbReference type="ARBA" id="ARBA00023163"/>
    </source>
</evidence>
<keyword evidence="9" id="KW-1185">Reference proteome</keyword>
<dbReference type="Pfam" id="PF14392">
    <property type="entry name" value="zf-CCHC_4"/>
    <property type="match status" value="1"/>
</dbReference>
<dbReference type="Gene3D" id="2.40.330.10">
    <property type="entry name" value="DNA-binding pseudobarrel domain"/>
    <property type="match status" value="1"/>
</dbReference>
<dbReference type="InterPro" id="IPR015300">
    <property type="entry name" value="DNA-bd_pseudobarrel_sf"/>
</dbReference>
<dbReference type="InterPro" id="IPR025836">
    <property type="entry name" value="Zn_knuckle_CX2CX4HX4C"/>
</dbReference>
<comment type="subcellular location">
    <subcellularLocation>
        <location evidence="1">Nucleus</location>
    </subcellularLocation>
</comment>
<evidence type="ECO:0000256" key="6">
    <source>
        <dbReference type="SAM" id="MobiDB-lite"/>
    </source>
</evidence>
<feature type="compositionally biased region" description="Low complexity" evidence="6">
    <location>
        <begin position="284"/>
        <end position="300"/>
    </location>
</feature>
<dbReference type="AlphaFoldDB" id="A0AAD8QZH7"/>
<evidence type="ECO:0000256" key="2">
    <source>
        <dbReference type="ARBA" id="ARBA00023015"/>
    </source>
</evidence>
<evidence type="ECO:0000256" key="5">
    <source>
        <dbReference type="ARBA" id="ARBA00023242"/>
    </source>
</evidence>
<accession>A0AAD8QZH7</accession>
<organism evidence="8 9">
    <name type="scientific">Lolium multiflorum</name>
    <name type="common">Italian ryegrass</name>
    <name type="synonym">Lolium perenne subsp. multiflorum</name>
    <dbReference type="NCBI Taxonomy" id="4521"/>
    <lineage>
        <taxon>Eukaryota</taxon>
        <taxon>Viridiplantae</taxon>
        <taxon>Streptophyta</taxon>
        <taxon>Embryophyta</taxon>
        <taxon>Tracheophyta</taxon>
        <taxon>Spermatophyta</taxon>
        <taxon>Magnoliopsida</taxon>
        <taxon>Liliopsida</taxon>
        <taxon>Poales</taxon>
        <taxon>Poaceae</taxon>
        <taxon>BOP clade</taxon>
        <taxon>Pooideae</taxon>
        <taxon>Poodae</taxon>
        <taxon>Poeae</taxon>
        <taxon>Poeae Chloroplast Group 2 (Poeae type)</taxon>
        <taxon>Loliodinae</taxon>
        <taxon>Loliinae</taxon>
        <taxon>Lolium</taxon>
    </lineage>
</organism>
<evidence type="ECO:0000256" key="3">
    <source>
        <dbReference type="ARBA" id="ARBA00023125"/>
    </source>
</evidence>
<evidence type="ECO:0000259" key="7">
    <source>
        <dbReference type="Pfam" id="PF14392"/>
    </source>
</evidence>
<keyword evidence="3" id="KW-0238">DNA-binding</keyword>
<reference evidence="8" key="1">
    <citation type="submission" date="2023-07" db="EMBL/GenBank/DDBJ databases">
        <title>A chromosome-level genome assembly of Lolium multiflorum.</title>
        <authorList>
            <person name="Chen Y."/>
            <person name="Copetti D."/>
            <person name="Kolliker R."/>
            <person name="Studer B."/>
        </authorList>
    </citation>
    <scope>NUCLEOTIDE SEQUENCE</scope>
    <source>
        <strain evidence="8">02402/16</strain>
        <tissue evidence="8">Leaf</tissue>
    </source>
</reference>
<proteinExistence type="predicted"/>
<dbReference type="GO" id="GO:0005634">
    <property type="term" value="C:nucleus"/>
    <property type="evidence" value="ECO:0007669"/>
    <property type="project" value="UniProtKB-SubCell"/>
</dbReference>
<feature type="region of interest" description="Disordered" evidence="6">
    <location>
        <begin position="239"/>
        <end position="300"/>
    </location>
</feature>
<evidence type="ECO:0000313" key="9">
    <source>
        <dbReference type="Proteomes" id="UP001231189"/>
    </source>
</evidence>
<dbReference type="EMBL" id="JAUUTY010000007">
    <property type="protein sequence ID" value="KAK1610199.1"/>
    <property type="molecule type" value="Genomic_DNA"/>
</dbReference>
<evidence type="ECO:0000313" key="8">
    <source>
        <dbReference type="EMBL" id="KAK1610199.1"/>
    </source>
</evidence>
<sequence>MTPPMNTSSEAGGSGVKKNRQIDDMLLRLGIEEDEFDDFIYEGEAGAPVEGMKWMALAKIHKLPVGYRQEKTIKNLTDKKAGKVVETQLNVRGAGNIVRAKVRLDVRKPLARFVSRIREGVREVYPIKFEKMPRFCGACGFVGHSHLECGTGEFDEDKLKWGDFLKADWDTWFGRGVGGGRGGFSGRVLALLDVKRRNNPEVMAFPRVSHPSPASGLYKQEHQLVFLIHSSAQTLAATTSTVQPPLSSCDATNPARNSMAGQGGRRGGRGHGRGLPRGRGCRGGAATAPQSPSHASSSSSQEDRCFKFLLRIDEDPLGIKRLPDKFAEFGKMYLHIGWDKFTRDLALKPGCQLTFLYEGDNEMIVKVFDDTSCRRHYHTGESGLNTDS</sequence>
<dbReference type="InterPro" id="IPR040256">
    <property type="entry name" value="At4g02000-like"/>
</dbReference>
<comment type="caution">
    <text evidence="8">The sequence shown here is derived from an EMBL/GenBank/DDBJ whole genome shotgun (WGS) entry which is preliminary data.</text>
</comment>